<protein>
    <submittedName>
        <fullName evidence="2">Chromosome partitioning protein ParB</fullName>
    </submittedName>
</protein>
<organism evidence="2 3">
    <name type="scientific">Rhizobium lemnae</name>
    <dbReference type="NCBI Taxonomy" id="1214924"/>
    <lineage>
        <taxon>Bacteria</taxon>
        <taxon>Pseudomonadati</taxon>
        <taxon>Pseudomonadota</taxon>
        <taxon>Alphaproteobacteria</taxon>
        <taxon>Hyphomicrobiales</taxon>
        <taxon>Rhizobiaceae</taxon>
        <taxon>Rhizobium/Agrobacterium group</taxon>
        <taxon>Rhizobium</taxon>
    </lineage>
</organism>
<evidence type="ECO:0000313" key="2">
    <source>
        <dbReference type="EMBL" id="MFC3971025.1"/>
    </source>
</evidence>
<evidence type="ECO:0000313" key="3">
    <source>
        <dbReference type="Proteomes" id="UP001595697"/>
    </source>
</evidence>
<evidence type="ECO:0000256" key="1">
    <source>
        <dbReference type="SAM" id="MobiDB-lite"/>
    </source>
</evidence>
<comment type="caution">
    <text evidence="2">The sequence shown here is derived from an EMBL/GenBank/DDBJ whole genome shotgun (WGS) entry which is preliminary data.</text>
</comment>
<sequence length="113" mass="12620">MSRKPSLLASAIKTAEQPAADAPTIEVASDTPTEPKRRARSVQPAGSYVAPSRANKTAKTHYLPPAYWETLEELSFRTRDPQGKRIPQERLVAEALNLLFVKYNFPVVREAEE</sequence>
<proteinExistence type="predicted"/>
<reference evidence="3" key="1">
    <citation type="journal article" date="2019" name="Int. J. Syst. Evol. Microbiol.">
        <title>The Global Catalogue of Microorganisms (GCM) 10K type strain sequencing project: providing services to taxonomists for standard genome sequencing and annotation.</title>
        <authorList>
            <consortium name="The Broad Institute Genomics Platform"/>
            <consortium name="The Broad Institute Genome Sequencing Center for Infectious Disease"/>
            <person name="Wu L."/>
            <person name="Ma J."/>
        </authorList>
    </citation>
    <scope>NUCLEOTIDE SEQUENCE [LARGE SCALE GENOMIC DNA]</scope>
    <source>
        <strain evidence="3">TBRC 5781</strain>
    </source>
</reference>
<keyword evidence="3" id="KW-1185">Reference proteome</keyword>
<dbReference type="RefSeq" id="WP_247262552.1">
    <property type="nucleotide sequence ID" value="NZ_JALJQZ010000056.1"/>
</dbReference>
<accession>A0ABV8EES2</accession>
<name>A0ABV8EES2_9HYPH</name>
<dbReference type="EMBL" id="JBHSBD010000147">
    <property type="protein sequence ID" value="MFC3971025.1"/>
    <property type="molecule type" value="Genomic_DNA"/>
</dbReference>
<dbReference type="Proteomes" id="UP001595697">
    <property type="component" value="Unassembled WGS sequence"/>
</dbReference>
<gene>
    <name evidence="2" type="ORF">ACFOVS_23455</name>
</gene>
<feature type="region of interest" description="Disordered" evidence="1">
    <location>
        <begin position="1"/>
        <end position="57"/>
    </location>
</feature>